<evidence type="ECO:0000313" key="1">
    <source>
        <dbReference type="EMBL" id="UXH31818.1"/>
    </source>
</evidence>
<sequence>MKIDKSCGCLIDDLLDDNRLCGSSPEDMKVMVDPDPERISLDFYQKKFTDGLPVIPPTQARVKKFYHYSSREPDDVIAVLPPRMGKATVEKVAVNAVMAGCLPGMMPLLEACIEGMSREEFNLAGINATTHPVAVGVIVNGPARDELGFNSADGCLGPGNLANATLGRAIRLCLINIAGAIPGVGDHATMGSPAKYAFCLAENESMSPWEPLHVERGFDACESTVTVLGMEAPHNVNDHRSRTPEDLLDTVVHTASTAGCNNSHVPGELLVIMSPEHAETVASHGWSREDVRNYIHERALVPAPLGDRGGRKLDYSLVVDDMVPVTGSPDDVVLVVAGGAGRHTMIAHGFGGSSESQTVPVELKKMD</sequence>
<proteinExistence type="predicted"/>
<dbReference type="Proteomes" id="UP001065373">
    <property type="component" value="Chromosome"/>
</dbReference>
<dbReference type="RefSeq" id="WP_191216305.1">
    <property type="nucleotide sequence ID" value="NZ_CP104550.1"/>
</dbReference>
<reference evidence="1" key="1">
    <citation type="submission" date="2022-09" db="EMBL/GenBank/DDBJ databases">
        <title>Characterization of three MwoI isoschizomers from sequenced genome and metagenomes.</title>
        <authorList>
            <person name="Fomenkov A."/>
            <person name="Xu S.Y."/>
            <person name="Roberts R.J."/>
        </authorList>
    </citation>
    <scope>NUCLEOTIDE SEQUENCE</scope>
    <source>
        <strain evidence="1">DSM 2970</strain>
    </source>
</reference>
<accession>A0A9E7RTB9</accession>
<gene>
    <name evidence="1" type="ORF">N5910_00475</name>
</gene>
<dbReference type="AlphaFoldDB" id="A0A9E7RTB9"/>
<organism evidence="1">
    <name type="scientific">Methanothermobacter wolfeii</name>
    <name type="common">Methanobacterium wolfei</name>
    <dbReference type="NCBI Taxonomy" id="145261"/>
    <lineage>
        <taxon>Archaea</taxon>
        <taxon>Methanobacteriati</taxon>
        <taxon>Methanobacteriota</taxon>
        <taxon>Methanomada group</taxon>
        <taxon>Methanobacteria</taxon>
        <taxon>Methanobacteriales</taxon>
        <taxon>Methanobacteriaceae</taxon>
        <taxon>Methanothermobacter</taxon>
    </lineage>
</organism>
<dbReference type="GeneID" id="58977749"/>
<name>A0A9E7RTB9_METWO</name>
<dbReference type="EMBL" id="CP104550">
    <property type="protein sequence ID" value="UXH31818.1"/>
    <property type="molecule type" value="Genomic_DNA"/>
</dbReference>
<protein>
    <submittedName>
        <fullName evidence="1">Uncharacterized protein</fullName>
    </submittedName>
</protein>